<dbReference type="EMBL" id="WIGM01000427">
    <property type="protein sequence ID" value="KAF6825510.1"/>
    <property type="molecule type" value="Genomic_DNA"/>
</dbReference>
<accession>A0A8H6K6R3</accession>
<evidence type="ECO:0000313" key="1">
    <source>
        <dbReference type="EMBL" id="KAF6825510.1"/>
    </source>
</evidence>
<gene>
    <name evidence="1" type="ORF">CMUS01_09792</name>
</gene>
<proteinExistence type="predicted"/>
<feature type="non-terminal residue" evidence="1">
    <location>
        <position position="76"/>
    </location>
</feature>
<dbReference type="OrthoDB" id="20872at2759"/>
<name>A0A8H6K6R3_9PEZI</name>
<dbReference type="AlphaFoldDB" id="A0A8H6K6R3"/>
<reference evidence="1" key="1">
    <citation type="journal article" date="2020" name="Phytopathology">
        <title>Genome Sequence Resources of Colletotrichum truncatum, C. plurivorum, C. musicola, and C. sojae: Four Species Pathogenic to Soybean (Glycine max).</title>
        <authorList>
            <person name="Rogerio F."/>
            <person name="Boufleur T.R."/>
            <person name="Ciampi-Guillardi M."/>
            <person name="Sukno S.A."/>
            <person name="Thon M.R."/>
            <person name="Massola Junior N.S."/>
            <person name="Baroncelli R."/>
        </authorList>
    </citation>
    <scope>NUCLEOTIDE SEQUENCE</scope>
    <source>
        <strain evidence="1">LFN0074</strain>
    </source>
</reference>
<sequence length="76" mass="8742">MKLLNCSTLKIEEFVGSSIPKSYVILSHRWEAEEVTYQDVTGGSPQTLEQKRGWAKIRQTCRVALERGHDYAWVDT</sequence>
<keyword evidence="2" id="KW-1185">Reference proteome</keyword>
<evidence type="ECO:0000313" key="2">
    <source>
        <dbReference type="Proteomes" id="UP000639643"/>
    </source>
</evidence>
<dbReference type="PANTHER" id="PTHR10622:SF12">
    <property type="entry name" value="HET DOMAIN-CONTAINING PROTEIN"/>
    <property type="match status" value="1"/>
</dbReference>
<comment type="caution">
    <text evidence="1">The sequence shown here is derived from an EMBL/GenBank/DDBJ whole genome shotgun (WGS) entry which is preliminary data.</text>
</comment>
<dbReference type="Proteomes" id="UP000639643">
    <property type="component" value="Unassembled WGS sequence"/>
</dbReference>
<organism evidence="1 2">
    <name type="scientific">Colletotrichum musicola</name>
    <dbReference type="NCBI Taxonomy" id="2175873"/>
    <lineage>
        <taxon>Eukaryota</taxon>
        <taxon>Fungi</taxon>
        <taxon>Dikarya</taxon>
        <taxon>Ascomycota</taxon>
        <taxon>Pezizomycotina</taxon>
        <taxon>Sordariomycetes</taxon>
        <taxon>Hypocreomycetidae</taxon>
        <taxon>Glomerellales</taxon>
        <taxon>Glomerellaceae</taxon>
        <taxon>Colletotrichum</taxon>
        <taxon>Colletotrichum orchidearum species complex</taxon>
    </lineage>
</organism>
<protein>
    <submittedName>
        <fullName evidence="1">HET domain-containing protein</fullName>
    </submittedName>
</protein>
<dbReference type="PANTHER" id="PTHR10622">
    <property type="entry name" value="HET DOMAIN-CONTAINING PROTEIN"/>
    <property type="match status" value="1"/>
</dbReference>